<feature type="domain" description="N-acetyltransferase" evidence="3">
    <location>
        <begin position="8"/>
        <end position="168"/>
    </location>
</feature>
<protein>
    <submittedName>
        <fullName evidence="5">N-acetyltransferase</fullName>
    </submittedName>
</protein>
<dbReference type="InterPro" id="IPR000182">
    <property type="entry name" value="GNAT_dom"/>
</dbReference>
<name>A0A3N0IY89_9ACTN</name>
<dbReference type="PROSITE" id="PS51186">
    <property type="entry name" value="GNAT"/>
    <property type="match status" value="1"/>
</dbReference>
<organism evidence="5 7">
    <name type="scientific">Eggerthella sinensis</name>
    <dbReference type="NCBI Taxonomy" id="242230"/>
    <lineage>
        <taxon>Bacteria</taxon>
        <taxon>Bacillati</taxon>
        <taxon>Actinomycetota</taxon>
        <taxon>Coriobacteriia</taxon>
        <taxon>Eggerthellales</taxon>
        <taxon>Eggerthellaceae</taxon>
        <taxon>Eggerthella</taxon>
    </lineage>
</organism>
<dbReference type="InterPro" id="IPR016181">
    <property type="entry name" value="Acyl_CoA_acyltransferase"/>
</dbReference>
<comment type="caution">
    <text evidence="5">The sequence shown here is derived from an EMBL/GenBank/DDBJ whole genome shotgun (WGS) entry which is preliminary data.</text>
</comment>
<evidence type="ECO:0000313" key="4">
    <source>
        <dbReference type="EMBL" id="RDB65990.1"/>
    </source>
</evidence>
<evidence type="ECO:0000256" key="1">
    <source>
        <dbReference type="ARBA" id="ARBA00022679"/>
    </source>
</evidence>
<evidence type="ECO:0000259" key="3">
    <source>
        <dbReference type="PROSITE" id="PS51186"/>
    </source>
</evidence>
<dbReference type="AlphaFoldDB" id="A0A3N0IY89"/>
<keyword evidence="1 5" id="KW-0808">Transferase</keyword>
<dbReference type="Pfam" id="PF13420">
    <property type="entry name" value="Acetyltransf_4"/>
    <property type="match status" value="1"/>
</dbReference>
<dbReference type="RefSeq" id="WP_114547572.1">
    <property type="nucleotide sequence ID" value="NZ_PPTT01000034.1"/>
</dbReference>
<gene>
    <name evidence="4" type="ORF">C1876_15205</name>
    <name evidence="5" type="ORF">DMP09_07045</name>
</gene>
<evidence type="ECO:0000313" key="7">
    <source>
        <dbReference type="Proteomes" id="UP000270112"/>
    </source>
</evidence>
<keyword evidence="6" id="KW-1185">Reference proteome</keyword>
<dbReference type="OrthoDB" id="3173333at2"/>
<reference evidence="4 6" key="1">
    <citation type="journal article" date="2018" name="Elife">
        <title>Discovery and characterization of a prevalent human gut bacterial enzyme sufficient for the inactivation of a family of plant toxins.</title>
        <authorList>
            <person name="Koppel N."/>
            <person name="Bisanz J.E."/>
            <person name="Pandelia M.E."/>
            <person name="Turnbaugh P.J."/>
            <person name="Balskus E.P."/>
        </authorList>
    </citation>
    <scope>NUCLEOTIDE SEQUENCE [LARGE SCALE GENOMIC DNA]</scope>
    <source>
        <strain evidence="4 6">DSM 16107</strain>
    </source>
</reference>
<dbReference type="Gene3D" id="3.40.630.30">
    <property type="match status" value="1"/>
</dbReference>
<dbReference type="EMBL" id="PPTT01000034">
    <property type="protein sequence ID" value="RDB65990.1"/>
    <property type="molecule type" value="Genomic_DNA"/>
</dbReference>
<dbReference type="SUPFAM" id="SSF55729">
    <property type="entry name" value="Acyl-CoA N-acyltransferases (Nat)"/>
    <property type="match status" value="1"/>
</dbReference>
<dbReference type="EMBL" id="QICC01000022">
    <property type="protein sequence ID" value="RNM41949.1"/>
    <property type="molecule type" value="Genomic_DNA"/>
</dbReference>
<evidence type="ECO:0000313" key="6">
    <source>
        <dbReference type="Proteomes" id="UP000253817"/>
    </source>
</evidence>
<evidence type="ECO:0000313" key="5">
    <source>
        <dbReference type="EMBL" id="RNM41949.1"/>
    </source>
</evidence>
<dbReference type="Proteomes" id="UP000270112">
    <property type="component" value="Unassembled WGS sequence"/>
</dbReference>
<proteinExistence type="predicted"/>
<sequence>MARHETHPTARFATRDDFEAIRGVYAPYVDTPITFDVAVPSPAQFAARMDAVVPRYPCFVVECDGRVAGFAYAHALAERAAYRWNAELSIYLAPEATGRGWGTPVYEALVELVRLQGIVCVYGLVTVPNRASERLHRSLGFDASWQQRHAGWKNGAWHDVTWFSKEINAPREQPADPVPFDELLRTRSADAQQVLDRLNVALADR</sequence>
<accession>A0A3N0IY89</accession>
<evidence type="ECO:0000256" key="2">
    <source>
        <dbReference type="ARBA" id="ARBA00023315"/>
    </source>
</evidence>
<reference evidence="5" key="3">
    <citation type="journal article" date="2019" name="Microbiol. Resour. Announc.">
        <title>Draft Genome Sequences of Type Strains of Gordonibacter faecihominis, Paraeggerthella hongkongensis, Parvibacter caecicola,Slackia equolifaciens, Slackia faecicanis, and Slackia isoflavoniconvertens.</title>
        <authorList>
            <person name="Danylec N."/>
            <person name="Stoll D.A."/>
            <person name="Dotsch A."/>
            <person name="Huch M."/>
        </authorList>
    </citation>
    <scope>NUCLEOTIDE SEQUENCE</scope>
    <source>
        <strain evidence="5">DSM 16107</strain>
    </source>
</reference>
<dbReference type="PANTHER" id="PTHR43072">
    <property type="entry name" value="N-ACETYLTRANSFERASE"/>
    <property type="match status" value="1"/>
</dbReference>
<dbReference type="GO" id="GO:0016747">
    <property type="term" value="F:acyltransferase activity, transferring groups other than amino-acyl groups"/>
    <property type="evidence" value="ECO:0007669"/>
    <property type="project" value="InterPro"/>
</dbReference>
<reference evidence="7" key="2">
    <citation type="submission" date="2018-05" db="EMBL/GenBank/DDBJ databases">
        <title>Genome Sequencing of selected type strains of the family Eggerthellaceae.</title>
        <authorList>
            <person name="Danylec N."/>
            <person name="Stoll D.A."/>
            <person name="Doetsch A."/>
            <person name="Huch M."/>
        </authorList>
    </citation>
    <scope>NUCLEOTIDE SEQUENCE [LARGE SCALE GENOMIC DNA]</scope>
    <source>
        <strain evidence="7">DSM 16107</strain>
    </source>
</reference>
<keyword evidence="2" id="KW-0012">Acyltransferase</keyword>
<dbReference type="Proteomes" id="UP000253817">
    <property type="component" value="Unassembled WGS sequence"/>
</dbReference>
<dbReference type="CDD" id="cd04301">
    <property type="entry name" value="NAT_SF"/>
    <property type="match status" value="1"/>
</dbReference>
<dbReference type="PANTHER" id="PTHR43072:SF23">
    <property type="entry name" value="UPF0039 PROTEIN C11D3.02C"/>
    <property type="match status" value="1"/>
</dbReference>